<dbReference type="InterPro" id="IPR001173">
    <property type="entry name" value="Glyco_trans_2-like"/>
</dbReference>
<dbReference type="EMBL" id="QDFR01000002">
    <property type="protein sequence ID" value="PVE55179.1"/>
    <property type="molecule type" value="Genomic_DNA"/>
</dbReference>
<evidence type="ECO:0000256" key="2">
    <source>
        <dbReference type="ARBA" id="ARBA00022679"/>
    </source>
</evidence>
<organism evidence="4 5">
    <name type="scientific">Rhizobium rhizogenes</name>
    <name type="common">Agrobacterium rhizogenes</name>
    <dbReference type="NCBI Taxonomy" id="359"/>
    <lineage>
        <taxon>Bacteria</taxon>
        <taxon>Pseudomonadati</taxon>
        <taxon>Pseudomonadota</taxon>
        <taxon>Alphaproteobacteria</taxon>
        <taxon>Hyphomicrobiales</taxon>
        <taxon>Rhizobiaceae</taxon>
        <taxon>Rhizobium/Agrobacterium group</taxon>
        <taxon>Rhizobium</taxon>
    </lineage>
</organism>
<name>A0AA92C4I9_RHIRH</name>
<evidence type="ECO:0000313" key="5">
    <source>
        <dbReference type="Proteomes" id="UP000244335"/>
    </source>
</evidence>
<dbReference type="InterPro" id="IPR029044">
    <property type="entry name" value="Nucleotide-diphossugar_trans"/>
</dbReference>
<protein>
    <submittedName>
        <fullName evidence="4">Glycosyl transferase family A</fullName>
    </submittedName>
</protein>
<dbReference type="Proteomes" id="UP000244335">
    <property type="component" value="Unassembled WGS sequence"/>
</dbReference>
<dbReference type="Gene3D" id="3.90.550.10">
    <property type="entry name" value="Spore Coat Polysaccharide Biosynthesis Protein SpsA, Chain A"/>
    <property type="match status" value="1"/>
</dbReference>
<dbReference type="PANTHER" id="PTHR22916">
    <property type="entry name" value="GLYCOSYLTRANSFERASE"/>
    <property type="match status" value="1"/>
</dbReference>
<evidence type="ECO:0000256" key="1">
    <source>
        <dbReference type="ARBA" id="ARBA00022676"/>
    </source>
</evidence>
<proteinExistence type="predicted"/>
<reference evidence="4 5" key="1">
    <citation type="submission" date="2018-04" db="EMBL/GenBank/DDBJ databases">
        <authorList>
            <person name="Hagen T."/>
        </authorList>
    </citation>
    <scope>NUCLEOTIDE SEQUENCE [LARGE SCALE GENOMIC DNA]</scope>
    <source>
        <strain evidence="4 5">TPD7009</strain>
    </source>
</reference>
<evidence type="ECO:0000313" key="4">
    <source>
        <dbReference type="EMBL" id="PVE55179.1"/>
    </source>
</evidence>
<keyword evidence="1" id="KW-0328">Glycosyltransferase</keyword>
<dbReference type="AlphaFoldDB" id="A0AA92C4I9"/>
<evidence type="ECO:0000259" key="3">
    <source>
        <dbReference type="Pfam" id="PF00535"/>
    </source>
</evidence>
<feature type="domain" description="Glycosyltransferase 2-like" evidence="3">
    <location>
        <begin position="15"/>
        <end position="138"/>
    </location>
</feature>
<dbReference type="Pfam" id="PF00535">
    <property type="entry name" value="Glycos_transf_2"/>
    <property type="match status" value="1"/>
</dbReference>
<dbReference type="PANTHER" id="PTHR22916:SF51">
    <property type="entry name" value="GLYCOSYLTRANSFERASE EPSH-RELATED"/>
    <property type="match status" value="1"/>
</dbReference>
<comment type="caution">
    <text evidence="4">The sequence shown here is derived from an EMBL/GenBank/DDBJ whole genome shotgun (WGS) entry which is preliminary data.</text>
</comment>
<accession>A0AA92C4I9</accession>
<dbReference type="CDD" id="cd00761">
    <property type="entry name" value="Glyco_tranf_GTA_type"/>
    <property type="match status" value="1"/>
</dbReference>
<sequence length="337" mass="37374">MLKNGSEVMGSQSICVIIAAKNASSTIAEAIRSALAEPEVSEVVVIDDASTDDTFQVAKQCDDGTGRLIVERFDINRGPSAARNHAIGISSAPLISILDADDFFFKGRFAAMIVEDDWDLVADNIAFIQQGSPSATNLIPRRFAPQHHFLTLTEFVTGNISTRGIERGETGFLKPVIRRSFLDQHQLRYDEALRLGEDYELYVRALASGARYKVIRNCGYGAIVRGNSLSGRHSTQDLRLLYEADRKILADYALSAEQQSVLKEHERHIREKFELRDFLDAKSQRGLGGAMVHALRRLPAVPAITNGIWHDKTARLRKKPAQPADIRYLLKGTPLSS</sequence>
<dbReference type="GO" id="GO:0016758">
    <property type="term" value="F:hexosyltransferase activity"/>
    <property type="evidence" value="ECO:0007669"/>
    <property type="project" value="UniProtKB-ARBA"/>
</dbReference>
<dbReference type="SUPFAM" id="SSF53448">
    <property type="entry name" value="Nucleotide-diphospho-sugar transferases"/>
    <property type="match status" value="1"/>
</dbReference>
<keyword evidence="2 4" id="KW-0808">Transferase</keyword>
<gene>
    <name evidence="4" type="ORF">DC430_08155</name>
</gene>